<dbReference type="EMBL" id="MU006382">
    <property type="protein sequence ID" value="KAF2844407.1"/>
    <property type="molecule type" value="Genomic_DNA"/>
</dbReference>
<reference evidence="1" key="1">
    <citation type="submission" date="2020-01" db="EMBL/GenBank/DDBJ databases">
        <authorList>
            <consortium name="DOE Joint Genome Institute"/>
            <person name="Haridas S."/>
            <person name="Albert R."/>
            <person name="Binder M."/>
            <person name="Bloem J."/>
            <person name="Labutti K."/>
            <person name="Salamov A."/>
            <person name="Andreopoulos B."/>
            <person name="Baker S.E."/>
            <person name="Barry K."/>
            <person name="Bills G."/>
            <person name="Bluhm B.H."/>
            <person name="Cannon C."/>
            <person name="Castanera R."/>
            <person name="Culley D.E."/>
            <person name="Daum C."/>
            <person name="Ezra D."/>
            <person name="Gonzalez J.B."/>
            <person name="Henrissat B."/>
            <person name="Kuo A."/>
            <person name="Liang C."/>
            <person name="Lipzen A."/>
            <person name="Lutzoni F."/>
            <person name="Magnuson J."/>
            <person name="Mondo S."/>
            <person name="Nolan M."/>
            <person name="Ohm R."/>
            <person name="Pangilinan J."/>
            <person name="Park H.-J."/>
            <person name="Ramirez L."/>
            <person name="Alfaro M."/>
            <person name="Sun H."/>
            <person name="Tritt A."/>
            <person name="Yoshinaga Y."/>
            <person name="Zwiers L.-H."/>
            <person name="Turgeon B.G."/>
            <person name="Goodwin S.B."/>
            <person name="Spatafora J.W."/>
            <person name="Crous P.W."/>
            <person name="Grigoriev I.V."/>
        </authorList>
    </citation>
    <scope>NUCLEOTIDE SEQUENCE</scope>
    <source>
        <strain evidence="1">IPT5</strain>
    </source>
</reference>
<organism evidence="1 2">
    <name type="scientific">Plenodomus tracheiphilus IPT5</name>
    <dbReference type="NCBI Taxonomy" id="1408161"/>
    <lineage>
        <taxon>Eukaryota</taxon>
        <taxon>Fungi</taxon>
        <taxon>Dikarya</taxon>
        <taxon>Ascomycota</taxon>
        <taxon>Pezizomycotina</taxon>
        <taxon>Dothideomycetes</taxon>
        <taxon>Pleosporomycetidae</taxon>
        <taxon>Pleosporales</taxon>
        <taxon>Pleosporineae</taxon>
        <taxon>Leptosphaeriaceae</taxon>
        <taxon>Plenodomus</taxon>
    </lineage>
</organism>
<protein>
    <recommendedName>
        <fullName evidence="3">DUF3723 domain containing protein</fullName>
    </recommendedName>
</protein>
<dbReference type="InterPro" id="IPR022198">
    <property type="entry name" value="DUF3723"/>
</dbReference>
<dbReference type="OrthoDB" id="3945870at2759"/>
<keyword evidence="2" id="KW-1185">Reference proteome</keyword>
<dbReference type="Pfam" id="PF12520">
    <property type="entry name" value="DUF3723"/>
    <property type="match status" value="1"/>
</dbReference>
<dbReference type="Proteomes" id="UP000799423">
    <property type="component" value="Unassembled WGS sequence"/>
</dbReference>
<proteinExistence type="predicted"/>
<evidence type="ECO:0000313" key="2">
    <source>
        <dbReference type="Proteomes" id="UP000799423"/>
    </source>
</evidence>
<name>A0A6A7APY4_9PLEO</name>
<gene>
    <name evidence="1" type="ORF">T440DRAFT_549329</name>
</gene>
<sequence length="956" mass="108920">MELLGGDFEAKKSMCYRGIARVPLHALMFGHKIVLDKHRDLSCENVIRLERIYKQVGCLRLQEENVINAVIKDDDLVAALSLHSMSLDDIRSLQWPQDAPALQLENVQCLSGMHRIEAARRFLNENDKWWIVRLFSHETPEPVLVRIIESYSNEQKPSDGEIFRKIRLYHRGNDQEAHRIWWSRLEKSKPKDLRQLLRRPSLAAGFDALIDMPGLWAKLQLGALHRLLEMTLYLDHIARAWKRILRCGDTVLPSSAVDAVTVQSLELLAPKHSDSDKSLVVDLMERGEIFPSQNDRSIRNILVENICDFPGVIPSLWTFFETLKYLEPLCEALRQLLGAQMKCTIRSSLTGLFFAPRKNMVQLNETEDIEIKVPLSQRDAMMVAYTELWAFCSRHFDGLTASTPRKETGGPKPHVKGPNPVAWQHLAKFALSRGFQIAHAQALVAKEEQYHSQLALDYLRKAKPMCFNFSSAHIQRVLTVVRSDESLDARELVIQLPHLSLDRRSGRPFERDFMEEKKITFFSQLYSGPPCKDLNLRLLRHDLFSCIFVSMELQTTDFGLPTTPVLIQDVMDVDIPPEPPNPNAQHTELQSSYAPLQQEHQSLLTQYETLVSKSETQREGINHLKNENAEMKGLLEKYTAEQQLSDAYYRVMREHEACQQVKEQLQDLVYQWKAQSEENMKLKSTCTELRRELENALDNQTLEMEKMIPTVEEVQTPVAVEATTMSDMEYSDDESISDDLITYTWAAGSDDRNQYEIFLVYAITKECKLQGYGFDISQSMEEAIPQITNSLRQAKSAFGSEQFHAITVLGMHLINTEPAYLFECLEANQTIFIGRKSVLAATVPASTVRASSSQPYHSVVTIEQAATQALQEEPHRKVKRKRGETTGEIMLKRRRMAGPEVAPSTPGITAKERTPLGILKSRTAKRSERAAAATTTAAEQQTYDLNIPSGDFLFSF</sequence>
<dbReference type="AlphaFoldDB" id="A0A6A7APY4"/>
<evidence type="ECO:0000313" key="1">
    <source>
        <dbReference type="EMBL" id="KAF2844407.1"/>
    </source>
</evidence>
<accession>A0A6A7APY4</accession>
<evidence type="ECO:0008006" key="3">
    <source>
        <dbReference type="Google" id="ProtNLM"/>
    </source>
</evidence>